<evidence type="ECO:0000313" key="3">
    <source>
        <dbReference type="EMBL" id="KAK9749541.1"/>
    </source>
</evidence>
<dbReference type="Gene3D" id="2.130.10.10">
    <property type="entry name" value="YVTN repeat-like/Quinoprotein amine dehydrogenase"/>
    <property type="match status" value="4"/>
</dbReference>
<evidence type="ECO:0000313" key="4">
    <source>
        <dbReference type="Proteomes" id="UP001443914"/>
    </source>
</evidence>
<feature type="repeat" description="WD" evidence="1">
    <location>
        <begin position="2419"/>
        <end position="2451"/>
    </location>
</feature>
<accession>A0AAW1MUV7</accession>
<reference evidence="3" key="1">
    <citation type="submission" date="2024-03" db="EMBL/GenBank/DDBJ databases">
        <title>WGS assembly of Saponaria officinalis var. Norfolk2.</title>
        <authorList>
            <person name="Jenkins J."/>
            <person name="Shu S."/>
            <person name="Grimwood J."/>
            <person name="Barry K."/>
            <person name="Goodstein D."/>
            <person name="Schmutz J."/>
            <person name="Leebens-Mack J."/>
            <person name="Osbourn A."/>
        </authorList>
    </citation>
    <scope>NUCLEOTIDE SEQUENCE [LARGE SCALE GENOMIC DNA]</scope>
    <source>
        <strain evidence="3">JIC</strain>
    </source>
</reference>
<gene>
    <name evidence="3" type="ORF">RND81_02G133100</name>
</gene>
<dbReference type="SMART" id="SM00320">
    <property type="entry name" value="WD40"/>
    <property type="match status" value="10"/>
</dbReference>
<dbReference type="EMBL" id="JBDFQZ010000002">
    <property type="protein sequence ID" value="KAK9749541.1"/>
    <property type="molecule type" value="Genomic_DNA"/>
</dbReference>
<dbReference type="GO" id="GO:0043291">
    <property type="term" value="C:RAVE complex"/>
    <property type="evidence" value="ECO:0007669"/>
    <property type="project" value="TreeGrafter"/>
</dbReference>
<dbReference type="SUPFAM" id="SSF50978">
    <property type="entry name" value="WD40 repeat-like"/>
    <property type="match status" value="3"/>
</dbReference>
<dbReference type="Proteomes" id="UP001443914">
    <property type="component" value="Unassembled WGS sequence"/>
</dbReference>
<sequence length="2515" mass="276158">MDPTNHHDYHLPLHLTHSDTIPPSPNHSPATASAVVDWLPDFAGYSWVAYGAASLLVISHFPSPLSPHQSRVGPIFRQVIPLSPPPPSAVDAAASGDVSAVSWCLASPSSGDLAAVVDHCVFVFQYDSSAGSFCWSQTALLVQFAKMEAIAWTNSGDGIISAGTEVVFWKRNIKSWEIAWKFRTDFPQTLVSSTWSLEGPSATGSYPTKLHANGLTSNTCSASNCVKVYHYDGKSGWVSAELRHPQPVFAIQWRPSGGSQSNKAALYAPRHVLLTSCVDGTVRFWSEVDGIRIRKGTKDSHDASTSKRSFCVVAVIEINHPLSGTLGTDIFMTWALDLEGLVCAGDEQIFCTEKHHNDEVGRCEWLIGFGPGKLLTFWAIHCLDDISTMRSPRVTLWSRHELLESAMKQSSKSNHEKCTEGSQFNKAVIWRNRRFGPPAICSLVQLSSCNSVCWSVLYNQSIEQMEEKASHTCETGNKLICQSGGTMDTFGHTGDILQVAVHPFICEVHIAASLDSNGGLIFWSTSTSSYSIAGLPSFTPSWQLIGKMILQGSPSQEMSLSWAPLCLAEDLVLLVGHIQGIDVYIVKVNEIKGQDIICHKLCTIPFEGHDYLNGPNKIASFPLNSTCNASCNIYNLLLLGVWVKSYRAESWKVALHCYESCESGCLSDFDTNNDAESCTLVYKTDFAGKRYCLVVNFCSSYFPNGCAEVTSMSVVSPSSLTSSLQRMSAEVGGFYPNNCSFHIITGHIDGSLRFWRIKMSNMLEVRMPFELVGMISSFSGPVTTVSVADWGQRTATISSTDHAVTLCIWEPQHLAGGGTFDLEDKIVLDGEVLALRWFVIENMLFLGVCFQNELHIYSRRVYSALTTAPETQSWVCIAVVRNSTAIHDFLLGPNGMIVVIHVKHFSLYSPWSFLIGNKHLSNGHVTLNKDLSLPNEMDRDSSASCTRKICLYEELPSEKINEGSMFCLPLTKISWCPVESEIQPAVASHNENYLLKMTEVAEKIGGPLPFYHPEALLMNIYSGNWKRAHVSVCHLTECLASNSTSDQRVIPAKSSITVRQVNVSNYIEGKMSNDRTSQVFQWSQDLNTTTWGSNSESGMMQFSAGDATNSMFTASVSSSKSSRFHEVLEKLHGQEALTDPQKMQMLAIVELLQEINNSQYASAFESLDETGRRFWCAIRLQQLELHIRCSRKPSVDELAVDSQLIGWAFHSDCHMNLFDTILPTEPTWEEMRKIGVGFWLTNLTDLRTKMEKLARCQYLRKKDPKACALLYIALNRLQVLTGLCKISKDEKDKPLVAFLSRNFQEEQHKAAASKNAYVLMGRHQFELAAAFFLLGGDIISAITVCAKTLGDGQLALVICRLVEGQSGPSERHLISKILLPSAIEKRDYWLASVLEWTLGNYLQSFLIVLGLEGYSNGTEPENLKHPAFLDPRIGQYCLVLTTKNSLRNALGELNTAVLCQWAMVMTASAFNRCGLPIEALECLSASAGNITVPDNGTVYEKSDILPRIFRPSLADSFRWLSNEVSSCLVYQIKLDLAKQYIAKLIREHPGWHGTSFASTEATSLSLEHELSQHAGLLKCFKEKLDSAFACLEQKFDLTRNFLLNKVLVSLDNSRQLHIGYHLLRDSASQVHLTALSYTISSSSQLFKHLVVDAEKLSLLMSRFVTAGSIASLHLLASPEDGLPNRNSFQYAEYHMEGVILSFSSLTAALMMFYNGDNEDLIRQFLTTLDLCKCCMYFTSALLQRNQKALAAMLQPIAVLCTDETHREVDMTSMKSILSKVLNALSLKASDASIFANTLVTQVAPHENGGDIDIIIPEDERCMILGASLWKHLSKFIKCQLNQLLDCLNCNPLTDTSQASNVLTETDDSGLLECVRQVMMILIDAVGNTVRHISFHTAMQLAVFFWHKTGVGNSIPTLLRLKEFNQSKLGVFGDHSVESSGSSELLTKIIDDHKTISEVLAQLPIKLSDFVNWNPVRGWNHFHMGPLGEHEKLECHNQEGIFVSSPRGGKDKGPLAVSEHGHNLLDSDIKGPAHTKGLTPFYNPKEIHKINGELLEALCINSIEQHQAAVASNKKGIIFFDWGDGLPSRASSDFVWAEADWPQKGWAGTESTPVPTCVSPGVGLGINKGSHLGLGGATVGHDSQVRLGKGLTSNGAFGIPDYSGIGATGMGWGIQDDFDKFIDPPATLHNIDARALAAHPSRPYFLAGSSNTHIYLWEFGEEKAAATYGILAAANVPPPYALASISALQFDCSGHRFANCASDGTVCTWQLEVGGRSNVRPTDSSICFNGHASDICYVATSGSIIASAGYSSNGVNVVIWDTLAPPTSSRASVMCHEGGACSISVFDNDVGTGSISPMIVTGGKGGDVGLHDFRYIATGKTKRHKHSNTLERATDTASIDVHPSSSVGDQNRHGMLWYIPKAHSGSVTKISTIPNTSFFLTGGKDGDVKLWDAKRACLVYHWPKLHERHTFLQRSSQSFGGVTRVGVTDIQVTSNGFVTCGGDGSVKLVELNNFSF</sequence>
<dbReference type="InterPro" id="IPR001680">
    <property type="entry name" value="WD40_rpt"/>
</dbReference>
<dbReference type="PROSITE" id="PS50082">
    <property type="entry name" value="WD_REPEATS_2"/>
    <property type="match status" value="2"/>
</dbReference>
<dbReference type="Pfam" id="PF12234">
    <property type="entry name" value="Rav1p_C"/>
    <property type="match status" value="1"/>
</dbReference>
<dbReference type="InterPro" id="IPR036322">
    <property type="entry name" value="WD40_repeat_dom_sf"/>
</dbReference>
<dbReference type="InterPro" id="IPR022033">
    <property type="entry name" value="Rav1p_C"/>
</dbReference>
<keyword evidence="4" id="KW-1185">Reference proteome</keyword>
<organism evidence="3 4">
    <name type="scientific">Saponaria officinalis</name>
    <name type="common">Common soapwort</name>
    <name type="synonym">Lychnis saponaria</name>
    <dbReference type="NCBI Taxonomy" id="3572"/>
    <lineage>
        <taxon>Eukaryota</taxon>
        <taxon>Viridiplantae</taxon>
        <taxon>Streptophyta</taxon>
        <taxon>Embryophyta</taxon>
        <taxon>Tracheophyta</taxon>
        <taxon>Spermatophyta</taxon>
        <taxon>Magnoliopsida</taxon>
        <taxon>eudicotyledons</taxon>
        <taxon>Gunneridae</taxon>
        <taxon>Pentapetalae</taxon>
        <taxon>Caryophyllales</taxon>
        <taxon>Caryophyllaceae</taxon>
        <taxon>Caryophylleae</taxon>
        <taxon>Saponaria</taxon>
    </lineage>
</organism>
<comment type="caution">
    <text evidence="3">The sequence shown here is derived from an EMBL/GenBank/DDBJ whole genome shotgun (WGS) entry which is preliminary data.</text>
</comment>
<name>A0AAW1MUV7_SAPOF</name>
<dbReference type="PANTHER" id="PTHR13950:SF9">
    <property type="entry name" value="RABCONNECTIN-3A"/>
    <property type="match status" value="1"/>
</dbReference>
<keyword evidence="1" id="KW-0853">WD repeat</keyword>
<dbReference type="InterPro" id="IPR015943">
    <property type="entry name" value="WD40/YVTN_repeat-like_dom_sf"/>
</dbReference>
<proteinExistence type="predicted"/>
<evidence type="ECO:0000256" key="1">
    <source>
        <dbReference type="PROSITE-ProRule" id="PRU00221"/>
    </source>
</evidence>
<dbReference type="GO" id="GO:0007035">
    <property type="term" value="P:vacuolar acidification"/>
    <property type="evidence" value="ECO:0007669"/>
    <property type="project" value="TreeGrafter"/>
</dbReference>
<evidence type="ECO:0000259" key="2">
    <source>
        <dbReference type="Pfam" id="PF12234"/>
    </source>
</evidence>
<dbReference type="PROSITE" id="PS50294">
    <property type="entry name" value="WD_REPEATS_REGION"/>
    <property type="match status" value="1"/>
</dbReference>
<feature type="domain" description="RAVE complex protein Rav1 C-terminal" evidence="2">
    <location>
        <begin position="794"/>
        <end position="1400"/>
    </location>
</feature>
<protein>
    <recommendedName>
        <fullName evidence="2">RAVE complex protein Rav1 C-terminal domain-containing protein</fullName>
    </recommendedName>
</protein>
<feature type="repeat" description="WD" evidence="1">
    <location>
        <begin position="2185"/>
        <end position="2226"/>
    </location>
</feature>
<dbReference type="PANTHER" id="PTHR13950">
    <property type="entry name" value="RABCONNECTIN-RELATED"/>
    <property type="match status" value="1"/>
</dbReference>
<dbReference type="FunFam" id="2.130.10.10:FF:001240">
    <property type="entry name" value="Transducin family protein / WD-40 repeat family protein"/>
    <property type="match status" value="1"/>
</dbReference>
<dbReference type="Pfam" id="PF00400">
    <property type="entry name" value="WD40"/>
    <property type="match status" value="1"/>
</dbReference>
<dbReference type="InterPro" id="IPR052208">
    <property type="entry name" value="DmX-like/RAVE_component"/>
</dbReference>